<dbReference type="EMBL" id="PDCK01000043">
    <property type="protein sequence ID" value="PRQ30344.1"/>
    <property type="molecule type" value="Genomic_DNA"/>
</dbReference>
<sequence>MRLLAAGIFKKIWFWTFRVTRIKRQAAGELGGEEDGIGGEVDVVREEDDVIIGVGVALVDVIVLMSTPLPYSARSRH</sequence>
<protein>
    <submittedName>
        <fullName evidence="1">Uncharacterized protein</fullName>
    </submittedName>
</protein>
<name>A0A2P6Q852_ROSCH</name>
<keyword evidence="2" id="KW-1185">Reference proteome</keyword>
<accession>A0A2P6Q852</accession>
<reference evidence="1 2" key="1">
    <citation type="journal article" date="2018" name="Nat. Genet.">
        <title>The Rosa genome provides new insights in the design of modern roses.</title>
        <authorList>
            <person name="Bendahmane M."/>
        </authorList>
    </citation>
    <scope>NUCLEOTIDE SEQUENCE [LARGE SCALE GENOMIC DNA]</scope>
    <source>
        <strain evidence="2">cv. Old Blush</strain>
    </source>
</reference>
<evidence type="ECO:0000313" key="1">
    <source>
        <dbReference type="EMBL" id="PRQ30344.1"/>
    </source>
</evidence>
<gene>
    <name evidence="1" type="ORF">RchiOBHm_Chr5g0023581</name>
</gene>
<comment type="caution">
    <text evidence="1">The sequence shown here is derived from an EMBL/GenBank/DDBJ whole genome shotgun (WGS) entry which is preliminary data.</text>
</comment>
<dbReference type="AlphaFoldDB" id="A0A2P6Q852"/>
<organism evidence="1 2">
    <name type="scientific">Rosa chinensis</name>
    <name type="common">China rose</name>
    <dbReference type="NCBI Taxonomy" id="74649"/>
    <lineage>
        <taxon>Eukaryota</taxon>
        <taxon>Viridiplantae</taxon>
        <taxon>Streptophyta</taxon>
        <taxon>Embryophyta</taxon>
        <taxon>Tracheophyta</taxon>
        <taxon>Spermatophyta</taxon>
        <taxon>Magnoliopsida</taxon>
        <taxon>eudicotyledons</taxon>
        <taxon>Gunneridae</taxon>
        <taxon>Pentapetalae</taxon>
        <taxon>rosids</taxon>
        <taxon>fabids</taxon>
        <taxon>Rosales</taxon>
        <taxon>Rosaceae</taxon>
        <taxon>Rosoideae</taxon>
        <taxon>Rosoideae incertae sedis</taxon>
        <taxon>Rosa</taxon>
    </lineage>
</organism>
<dbReference type="Gramene" id="PRQ30344">
    <property type="protein sequence ID" value="PRQ30344"/>
    <property type="gene ID" value="RchiOBHm_Chr5g0023581"/>
</dbReference>
<evidence type="ECO:0000313" key="2">
    <source>
        <dbReference type="Proteomes" id="UP000238479"/>
    </source>
</evidence>
<proteinExistence type="predicted"/>
<dbReference type="Proteomes" id="UP000238479">
    <property type="component" value="Chromosome 5"/>
</dbReference>